<sequence>MAGLSKHHMPPHVFPSGFVGPSQQSQTSRDKDGRRCDDRHAEDHGVRLRAEVRGDRSRQGIHQSTDAMLTPGVPYNDGLSAGFAIKAWCWRDRRQSPGPALLTLWSVTVDSRTLSVSREPGRSESLFGEEEGGVIVGQDRAIWHRRVTASWQAWGKNQRYRHGQSRADGLRRGSGFGVKRQPYLWKG</sequence>
<organism evidence="1 2">
    <name type="scientific">Dallia pectoralis</name>
    <name type="common">Alaska blackfish</name>
    <dbReference type="NCBI Taxonomy" id="75939"/>
    <lineage>
        <taxon>Eukaryota</taxon>
        <taxon>Metazoa</taxon>
        <taxon>Chordata</taxon>
        <taxon>Craniata</taxon>
        <taxon>Vertebrata</taxon>
        <taxon>Euteleostomi</taxon>
        <taxon>Actinopterygii</taxon>
        <taxon>Neopterygii</taxon>
        <taxon>Teleostei</taxon>
        <taxon>Protacanthopterygii</taxon>
        <taxon>Esociformes</taxon>
        <taxon>Umbridae</taxon>
        <taxon>Dallia</taxon>
    </lineage>
</organism>
<accession>A0ACC2FCA0</accession>
<dbReference type="Proteomes" id="UP001157502">
    <property type="component" value="Chromosome 30"/>
</dbReference>
<proteinExistence type="predicted"/>
<gene>
    <name evidence="1" type="ORF">DPEC_G00313930</name>
</gene>
<reference evidence="1" key="1">
    <citation type="submission" date="2021-05" db="EMBL/GenBank/DDBJ databases">
        <authorList>
            <person name="Pan Q."/>
            <person name="Jouanno E."/>
            <person name="Zahm M."/>
            <person name="Klopp C."/>
            <person name="Cabau C."/>
            <person name="Louis A."/>
            <person name="Berthelot C."/>
            <person name="Parey E."/>
            <person name="Roest Crollius H."/>
            <person name="Montfort J."/>
            <person name="Robinson-Rechavi M."/>
            <person name="Bouchez O."/>
            <person name="Lampietro C."/>
            <person name="Lopez Roques C."/>
            <person name="Donnadieu C."/>
            <person name="Postlethwait J."/>
            <person name="Bobe J."/>
            <person name="Dillon D."/>
            <person name="Chandos A."/>
            <person name="von Hippel F."/>
            <person name="Guiguen Y."/>
        </authorList>
    </citation>
    <scope>NUCLEOTIDE SEQUENCE</scope>
    <source>
        <strain evidence="1">YG-Jan2019</strain>
    </source>
</reference>
<dbReference type="EMBL" id="CM055757">
    <property type="protein sequence ID" value="KAJ7988895.1"/>
    <property type="molecule type" value="Genomic_DNA"/>
</dbReference>
<comment type="caution">
    <text evidence="1">The sequence shown here is derived from an EMBL/GenBank/DDBJ whole genome shotgun (WGS) entry which is preliminary data.</text>
</comment>
<evidence type="ECO:0000313" key="2">
    <source>
        <dbReference type="Proteomes" id="UP001157502"/>
    </source>
</evidence>
<protein>
    <submittedName>
        <fullName evidence="1">Uncharacterized protein</fullName>
    </submittedName>
</protein>
<evidence type="ECO:0000313" key="1">
    <source>
        <dbReference type="EMBL" id="KAJ7988895.1"/>
    </source>
</evidence>
<name>A0ACC2FCA0_DALPE</name>
<keyword evidence="2" id="KW-1185">Reference proteome</keyword>